<dbReference type="AlphaFoldDB" id="A0A3A8AV08"/>
<dbReference type="Proteomes" id="UP000281128">
    <property type="component" value="Unassembled WGS sequence"/>
</dbReference>
<sequence length="665" mass="71457">MPLEAPNLDDRRYDDIVAEFLRLKPRFLPEWTDCNDSDPGVALAKLFAWMTDLTLYRMNRVPDRVYIKMLQMVGIERIQASPAGAVVRFTPSRDDVAEIVVPAGTQVAAGGDEDGPIVFETTEAAPVLGAPLSAIQVWDGFSHSQATTAAEAEGQTFHPFGPRARDGAALMLGFAGPAPATNGPIHLYVRTAETDGPPPRESRTDPAKVYDLPPPAALVWEYFDATHWQPLTLLRDETTAFTRDGLIVLRGPGTGAKLTARGDVAEPLYWLRCRVETASWEKAPDLDAILVNCVEARQHTTLRGEILGRSLGVPNQTFTLSRRPVLMRKTPETTVTPDGRVVTIRSVALEVDEGAGFTPWQEVEDFHASGPEDRHFTINHATGLVAFGSGEKGLIPPVFAPASGVGNIMARDYQSGGGRRGNLPGGAISTIQSHLPGVQGVINPFPATGGADEESVDAAKARAASEIAANGRAVTAIDFETLALQAGVRRAKALALTHPRYPGVEIPGSVTVIVVPDGDAPNPTPSAYTLAKVATHLDGLRLISTELHIVAPTYNEVAIEADIVTGRTANPETVREDLEARLNAFLHPLTGGADGLGWPFGGNIYYSDIYRLVIETRDILRLSDGQLAIRVNGELAPFCRDIEICPGELVFAGRHSLTLFPEGRG</sequence>
<dbReference type="NCBIfam" id="TIGR02243">
    <property type="entry name" value="putative baseplate assembly protein"/>
    <property type="match status" value="1"/>
</dbReference>
<keyword evidence="2" id="KW-1185">Reference proteome</keyword>
<protein>
    <submittedName>
        <fullName evidence="1">Putative baseplate assembly protein</fullName>
    </submittedName>
</protein>
<gene>
    <name evidence="1" type="ORF">D6850_08425</name>
</gene>
<organism evidence="1 2">
    <name type="scientific">Roseovarius spongiae</name>
    <dbReference type="NCBI Taxonomy" id="2320272"/>
    <lineage>
        <taxon>Bacteria</taxon>
        <taxon>Pseudomonadati</taxon>
        <taxon>Pseudomonadota</taxon>
        <taxon>Alphaproteobacteria</taxon>
        <taxon>Rhodobacterales</taxon>
        <taxon>Roseobacteraceae</taxon>
        <taxon>Roseovarius</taxon>
    </lineage>
</organism>
<name>A0A3A8AV08_9RHOB</name>
<evidence type="ECO:0000313" key="2">
    <source>
        <dbReference type="Proteomes" id="UP000281128"/>
    </source>
</evidence>
<proteinExistence type="predicted"/>
<dbReference type="InterPro" id="IPR011749">
    <property type="entry name" value="CHP02243"/>
</dbReference>
<accession>A0A3A8AV08</accession>
<evidence type="ECO:0000313" key="1">
    <source>
        <dbReference type="EMBL" id="RKF14887.1"/>
    </source>
</evidence>
<comment type="caution">
    <text evidence="1">The sequence shown here is derived from an EMBL/GenBank/DDBJ whole genome shotgun (WGS) entry which is preliminary data.</text>
</comment>
<dbReference type="EMBL" id="RAPE01000002">
    <property type="protein sequence ID" value="RKF14887.1"/>
    <property type="molecule type" value="Genomic_DNA"/>
</dbReference>
<dbReference type="RefSeq" id="WP_121165806.1">
    <property type="nucleotide sequence ID" value="NZ_RAPE01000002.1"/>
</dbReference>
<reference evidence="1 2" key="1">
    <citation type="submission" date="2018-09" db="EMBL/GenBank/DDBJ databases">
        <title>Roseovarius spongiae sp. nov., isolated from a marine sponge.</title>
        <authorList>
            <person name="Zhuang L."/>
            <person name="Luo L."/>
        </authorList>
    </citation>
    <scope>NUCLEOTIDE SEQUENCE [LARGE SCALE GENOMIC DNA]</scope>
    <source>
        <strain evidence="1 2">HN-E21</strain>
    </source>
</reference>
<dbReference type="OrthoDB" id="9027184at2"/>